<dbReference type="AlphaFoldDB" id="A0A3R6AX56"/>
<dbReference type="Proteomes" id="UP000287502">
    <property type="component" value="Chromosome"/>
</dbReference>
<dbReference type="Gene3D" id="3.30.590.20">
    <property type="match status" value="1"/>
</dbReference>
<dbReference type="InterPro" id="IPR006336">
    <property type="entry name" value="GCS2"/>
</dbReference>
<dbReference type="PANTHER" id="PTHR36510">
    <property type="entry name" value="GLUTAMATE--CYSTEINE LIGASE 2-RELATED"/>
    <property type="match status" value="1"/>
</dbReference>
<dbReference type="EMBL" id="CP035108">
    <property type="protein sequence ID" value="QAR32507.1"/>
    <property type="molecule type" value="Genomic_DNA"/>
</dbReference>
<dbReference type="InterPro" id="IPR014746">
    <property type="entry name" value="Gln_synth/guanido_kin_cat_dom"/>
</dbReference>
<dbReference type="PANTHER" id="PTHR36510:SF1">
    <property type="entry name" value="GLUTAMATE--CYSTEINE LIGASE 2-RELATED"/>
    <property type="match status" value="1"/>
</dbReference>
<evidence type="ECO:0000313" key="2">
    <source>
        <dbReference type="Proteomes" id="UP000287502"/>
    </source>
</evidence>
<keyword evidence="2" id="KW-1185">Reference proteome</keyword>
<dbReference type="GO" id="GO:0004357">
    <property type="term" value="F:glutamate-cysteine ligase activity"/>
    <property type="evidence" value="ECO:0007669"/>
    <property type="project" value="InterPro"/>
</dbReference>
<reference evidence="1 2" key="1">
    <citation type="submission" date="2019-01" db="EMBL/GenBank/DDBJ databases">
        <title>Geovibrio thiophilus DSM 11263, complete genome.</title>
        <authorList>
            <person name="Spring S."/>
            <person name="Bunk B."/>
            <person name="Sproer C."/>
        </authorList>
    </citation>
    <scope>NUCLEOTIDE SEQUENCE [LARGE SCALE GENOMIC DNA]</scope>
    <source>
        <strain evidence="1 2">DSM 11263</strain>
    </source>
</reference>
<organism evidence="1 2">
    <name type="scientific">Geovibrio thiophilus</name>
    <dbReference type="NCBI Taxonomy" id="139438"/>
    <lineage>
        <taxon>Bacteria</taxon>
        <taxon>Pseudomonadati</taxon>
        <taxon>Deferribacterota</taxon>
        <taxon>Deferribacteres</taxon>
        <taxon>Deferribacterales</taxon>
        <taxon>Geovibrionaceae</taxon>
        <taxon>Geovibrio</taxon>
    </lineage>
</organism>
<dbReference type="Pfam" id="PF04107">
    <property type="entry name" value="GCS2"/>
    <property type="match status" value="1"/>
</dbReference>
<gene>
    <name evidence="1" type="ORF">EP073_03535</name>
</gene>
<dbReference type="SUPFAM" id="SSF55931">
    <property type="entry name" value="Glutamine synthetase/guanido kinase"/>
    <property type="match status" value="1"/>
</dbReference>
<dbReference type="RefSeq" id="WP_128465794.1">
    <property type="nucleotide sequence ID" value="NZ_CP035108.1"/>
</dbReference>
<dbReference type="GO" id="GO:0042398">
    <property type="term" value="P:modified amino acid biosynthetic process"/>
    <property type="evidence" value="ECO:0007669"/>
    <property type="project" value="InterPro"/>
</dbReference>
<sequence>MYGLFSVCGIELEYMIVSKDGLGVLPVSDQLLKAAAGEITQCFEHGAVGWSNELVLHVIELKTNGPAKEISGLDTQFAENIAKINAILSGSGGMLMPTAMHPFMNPDTDMHLWNHGDKEIYETYNRIFNCKGHGWSNLQSTHINLPFATDEEFGRLHAAIRVLLPLIPALAASSPFREGEHTGWLDTRIITYRNNQKKIPFITGQVIPEPCFSWEAYEKGILEPMYRDIAPYDPECILQEEWLNSRGAIARFDRRAIEIRLMDIQECPKADMAAVSLITETLKKLISGGWSTYSSQKEADQAFLVDLMNKCAKDARNVDIENPAYLSLLNIEGKVTAAELLLELAERMPENAPYKAEAVKLCSIDSLAERIMSQTGNRPSVGRLREVYGELAECLAENRFFQP</sequence>
<protein>
    <submittedName>
        <fullName evidence="1">Glutamate--cysteine ligase</fullName>
    </submittedName>
</protein>
<evidence type="ECO:0000313" key="1">
    <source>
        <dbReference type="EMBL" id="QAR32507.1"/>
    </source>
</evidence>
<name>A0A3R6AX56_9BACT</name>
<proteinExistence type="predicted"/>
<dbReference type="KEGG" id="gtl:EP073_03535"/>
<dbReference type="OrthoDB" id="9804786at2"/>
<accession>A0A3R6AX56</accession>
<keyword evidence="1" id="KW-0436">Ligase</keyword>
<dbReference type="InterPro" id="IPR050141">
    <property type="entry name" value="GCL_type2/YbdK_subfam"/>
</dbReference>